<evidence type="ECO:0000313" key="3">
    <source>
        <dbReference type="WBParaSite" id="HPLM_0000396601-mRNA-1"/>
    </source>
</evidence>
<protein>
    <submittedName>
        <fullName evidence="3">Ig-like domain-containing protein</fullName>
    </submittedName>
</protein>
<dbReference type="WBParaSite" id="HPLM_0000396601-mRNA-1">
    <property type="protein sequence ID" value="HPLM_0000396601-mRNA-1"/>
    <property type="gene ID" value="HPLM_0000396601"/>
</dbReference>
<evidence type="ECO:0000313" key="1">
    <source>
        <dbReference type="EMBL" id="VDO22073.1"/>
    </source>
</evidence>
<dbReference type="AlphaFoldDB" id="A0A0N4W2K6"/>
<accession>A0A0N4W2K6</accession>
<sequence>MRTFWGRKGKSITIPCTLPLPNDTHFSLEWRKDNKLIMSAYGAESGHAAPSQQGNRYILPYLSCSCESSVCLLVDMDKRKVAVE</sequence>
<name>A0A0N4W2K6_HAEPC</name>
<organism evidence="3">
    <name type="scientific">Haemonchus placei</name>
    <name type="common">Barber's pole worm</name>
    <dbReference type="NCBI Taxonomy" id="6290"/>
    <lineage>
        <taxon>Eukaryota</taxon>
        <taxon>Metazoa</taxon>
        <taxon>Ecdysozoa</taxon>
        <taxon>Nematoda</taxon>
        <taxon>Chromadorea</taxon>
        <taxon>Rhabditida</taxon>
        <taxon>Rhabditina</taxon>
        <taxon>Rhabditomorpha</taxon>
        <taxon>Strongyloidea</taxon>
        <taxon>Trichostrongylidae</taxon>
        <taxon>Haemonchus</taxon>
    </lineage>
</organism>
<reference evidence="3" key="1">
    <citation type="submission" date="2017-02" db="UniProtKB">
        <authorList>
            <consortium name="WormBaseParasite"/>
        </authorList>
    </citation>
    <scope>IDENTIFICATION</scope>
</reference>
<dbReference type="EMBL" id="UZAF01016161">
    <property type="protein sequence ID" value="VDO22073.1"/>
    <property type="molecule type" value="Genomic_DNA"/>
</dbReference>
<dbReference type="Proteomes" id="UP000268014">
    <property type="component" value="Unassembled WGS sequence"/>
</dbReference>
<dbReference type="OrthoDB" id="5857426at2759"/>
<keyword evidence="2" id="KW-1185">Reference proteome</keyword>
<dbReference type="OMA" id="THFSLEW"/>
<reference evidence="1 2" key="2">
    <citation type="submission" date="2018-11" db="EMBL/GenBank/DDBJ databases">
        <authorList>
            <consortium name="Pathogen Informatics"/>
        </authorList>
    </citation>
    <scope>NUCLEOTIDE SEQUENCE [LARGE SCALE GENOMIC DNA]</scope>
    <source>
        <strain evidence="1 2">MHpl1</strain>
    </source>
</reference>
<gene>
    <name evidence="1" type="ORF">HPLM_LOCUS3958</name>
</gene>
<evidence type="ECO:0000313" key="2">
    <source>
        <dbReference type="Proteomes" id="UP000268014"/>
    </source>
</evidence>
<proteinExistence type="predicted"/>